<dbReference type="InterPro" id="IPR000489">
    <property type="entry name" value="Pterin-binding_dom"/>
</dbReference>
<evidence type="ECO:0000256" key="1">
    <source>
        <dbReference type="ARBA" id="ARBA00001700"/>
    </source>
</evidence>
<evidence type="ECO:0000256" key="19">
    <source>
        <dbReference type="PROSITE-ProRule" id="PRU00333"/>
    </source>
</evidence>
<evidence type="ECO:0000256" key="11">
    <source>
        <dbReference type="ARBA" id="ARBA00022679"/>
    </source>
</evidence>
<dbReference type="GO" id="GO:0046872">
    <property type="term" value="F:metal ion binding"/>
    <property type="evidence" value="ECO:0007669"/>
    <property type="project" value="UniProtKB-KW"/>
</dbReference>
<comment type="pathway">
    <text evidence="4">Amino-acid biosynthesis; L-methionine biosynthesis via de novo pathway; L-methionine from L-homocysteine (MetH route): step 1/1.</text>
</comment>
<evidence type="ECO:0000256" key="15">
    <source>
        <dbReference type="ARBA" id="ARBA00023167"/>
    </source>
</evidence>
<name>E7N337_9FIRM</name>
<dbReference type="InterPro" id="IPR003759">
    <property type="entry name" value="Cbl-bd_cap"/>
</dbReference>
<dbReference type="GO" id="GO:0008705">
    <property type="term" value="F:methionine synthase activity"/>
    <property type="evidence" value="ECO:0007669"/>
    <property type="project" value="UniProtKB-EC"/>
</dbReference>
<dbReference type="UniPathway" id="UPA00051">
    <property type="reaction ID" value="UER00081"/>
</dbReference>
<dbReference type="Pfam" id="PF02607">
    <property type="entry name" value="B12-binding_2"/>
    <property type="match status" value="1"/>
</dbReference>
<dbReference type="AlphaFoldDB" id="E7N337"/>
<dbReference type="SUPFAM" id="SSF47644">
    <property type="entry name" value="Methionine synthase domain"/>
    <property type="match status" value="1"/>
</dbReference>
<dbReference type="InterPro" id="IPR036594">
    <property type="entry name" value="Meth_synthase_dom"/>
</dbReference>
<feature type="domain" description="B12-binding N-terminal" evidence="23">
    <location>
        <begin position="593"/>
        <end position="686"/>
    </location>
</feature>
<evidence type="ECO:0000256" key="18">
    <source>
        <dbReference type="ARBA" id="ARBA00031040"/>
    </source>
</evidence>
<evidence type="ECO:0000256" key="5">
    <source>
        <dbReference type="ARBA" id="ARBA00010398"/>
    </source>
</evidence>
<reference evidence="24 25" key="1">
    <citation type="submission" date="2010-08" db="EMBL/GenBank/DDBJ databases">
        <authorList>
            <person name="Weinstock G."/>
            <person name="Sodergren E."/>
            <person name="Clifton S."/>
            <person name="Fulton L."/>
            <person name="Fulton B."/>
            <person name="Courtney L."/>
            <person name="Fronick C."/>
            <person name="Harrison M."/>
            <person name="Strong C."/>
            <person name="Farmer C."/>
            <person name="Delahaunty K."/>
            <person name="Markovic C."/>
            <person name="Hall O."/>
            <person name="Minx P."/>
            <person name="Tomlinson C."/>
            <person name="Mitreva M."/>
            <person name="Hou S."/>
            <person name="Chen J."/>
            <person name="Wollam A."/>
            <person name="Pepin K.H."/>
            <person name="Johnson M."/>
            <person name="Bhonagiri V."/>
            <person name="Zhang X."/>
            <person name="Suruliraj S."/>
            <person name="Warren W."/>
            <person name="Chinwalla A."/>
            <person name="Mardis E.R."/>
            <person name="Wilson R.K."/>
        </authorList>
    </citation>
    <scope>NUCLEOTIDE SEQUENCE [LARGE SCALE GENOMIC DNA]</scope>
    <source>
        <strain evidence="24 25">F0399</strain>
    </source>
</reference>
<keyword evidence="16" id="KW-0170">Cobalt</keyword>
<dbReference type="InterPro" id="IPR050554">
    <property type="entry name" value="Met_Synthase/Corrinoid"/>
</dbReference>
<dbReference type="Gene3D" id="1.10.1240.10">
    <property type="entry name" value="Methionine synthase domain"/>
    <property type="match status" value="1"/>
</dbReference>
<evidence type="ECO:0000256" key="3">
    <source>
        <dbReference type="ARBA" id="ARBA00001956"/>
    </source>
</evidence>
<dbReference type="InterPro" id="IPR003726">
    <property type="entry name" value="HCY_dom"/>
</dbReference>
<evidence type="ECO:0000256" key="17">
    <source>
        <dbReference type="ARBA" id="ARBA00025552"/>
    </source>
</evidence>
<comment type="catalytic activity">
    <reaction evidence="1">
        <text>(6S)-5-methyl-5,6,7,8-tetrahydrofolate + L-homocysteine = (6S)-5,6,7,8-tetrahydrofolate + L-methionine</text>
        <dbReference type="Rhea" id="RHEA:11172"/>
        <dbReference type="ChEBI" id="CHEBI:18608"/>
        <dbReference type="ChEBI" id="CHEBI:57453"/>
        <dbReference type="ChEBI" id="CHEBI:57844"/>
        <dbReference type="ChEBI" id="CHEBI:58199"/>
        <dbReference type="EC" id="2.1.1.13"/>
    </reaction>
</comment>
<evidence type="ECO:0000256" key="6">
    <source>
        <dbReference type="ARBA" id="ARBA00012032"/>
    </source>
</evidence>
<feature type="binding site" evidence="19">
    <location>
        <position position="268"/>
    </location>
    <ligand>
        <name>Zn(2+)</name>
        <dbReference type="ChEBI" id="CHEBI:29105"/>
    </ligand>
</feature>
<evidence type="ECO:0000256" key="10">
    <source>
        <dbReference type="ARBA" id="ARBA00022628"/>
    </source>
</evidence>
<dbReference type="NCBIfam" id="NF005719">
    <property type="entry name" value="PRK07535.1"/>
    <property type="match status" value="1"/>
</dbReference>
<accession>E7N337</accession>
<dbReference type="GO" id="GO:0032259">
    <property type="term" value="P:methylation"/>
    <property type="evidence" value="ECO:0007669"/>
    <property type="project" value="UniProtKB-KW"/>
</dbReference>
<dbReference type="CDD" id="cd02070">
    <property type="entry name" value="corrinoid_protein_B12-BD"/>
    <property type="match status" value="1"/>
</dbReference>
<dbReference type="SMART" id="SM01018">
    <property type="entry name" value="B12-binding_2"/>
    <property type="match status" value="1"/>
</dbReference>
<dbReference type="PROSITE" id="PS50970">
    <property type="entry name" value="HCY"/>
    <property type="match status" value="1"/>
</dbReference>
<gene>
    <name evidence="24" type="ORF">HMPREF9555_01409</name>
</gene>
<evidence type="ECO:0000313" key="24">
    <source>
        <dbReference type="EMBL" id="EFW29598.1"/>
    </source>
</evidence>
<dbReference type="PROSITE" id="PS51332">
    <property type="entry name" value="B12_BINDING"/>
    <property type="match status" value="1"/>
</dbReference>
<dbReference type="Pfam" id="PF00809">
    <property type="entry name" value="Pterin_bind"/>
    <property type="match status" value="1"/>
</dbReference>
<evidence type="ECO:0000259" key="23">
    <source>
        <dbReference type="PROSITE" id="PS51337"/>
    </source>
</evidence>
<protein>
    <recommendedName>
        <fullName evidence="7">Methionine synthase</fullName>
        <ecNumber evidence="6">2.1.1.13</ecNumber>
    </recommendedName>
    <alternativeName>
        <fullName evidence="18">5-methyltetrahydrofolate--homocysteine methyltransferase</fullName>
    </alternativeName>
</protein>
<feature type="domain" description="Pterin-binding" evidence="21">
    <location>
        <begin position="311"/>
        <end position="555"/>
    </location>
</feature>
<keyword evidence="11 19" id="KW-0808">Transferase</keyword>
<dbReference type="PROSITE" id="PS50972">
    <property type="entry name" value="PTERIN_BINDING"/>
    <property type="match status" value="1"/>
</dbReference>
<comment type="similarity">
    <text evidence="5">Belongs to the vitamin-B12 dependent methionine synthase family.</text>
</comment>
<evidence type="ECO:0000256" key="2">
    <source>
        <dbReference type="ARBA" id="ARBA00001947"/>
    </source>
</evidence>
<dbReference type="Gene3D" id="3.40.50.280">
    <property type="entry name" value="Cobalamin-binding domain"/>
    <property type="match status" value="1"/>
</dbReference>
<dbReference type="InterPro" id="IPR036589">
    <property type="entry name" value="HCY_dom_sf"/>
</dbReference>
<keyword evidence="8 19" id="KW-0489">Methyltransferase</keyword>
<evidence type="ECO:0000259" key="21">
    <source>
        <dbReference type="PROSITE" id="PS50972"/>
    </source>
</evidence>
<evidence type="ECO:0000259" key="20">
    <source>
        <dbReference type="PROSITE" id="PS50970"/>
    </source>
</evidence>
<dbReference type="PROSITE" id="PS51337">
    <property type="entry name" value="B12_BINDING_NTER"/>
    <property type="match status" value="1"/>
</dbReference>
<dbReference type="HOGENOM" id="CLU_004914_0_2_9"/>
<dbReference type="SUPFAM" id="SSF51717">
    <property type="entry name" value="Dihydropteroate synthetase-like"/>
    <property type="match status" value="1"/>
</dbReference>
<comment type="cofactor">
    <cofactor evidence="3">
        <name>methylcob(III)alamin</name>
        <dbReference type="ChEBI" id="CHEBI:28115"/>
    </cofactor>
</comment>
<evidence type="ECO:0000256" key="13">
    <source>
        <dbReference type="ARBA" id="ARBA00022723"/>
    </source>
</evidence>
<evidence type="ECO:0000259" key="22">
    <source>
        <dbReference type="PROSITE" id="PS51332"/>
    </source>
</evidence>
<evidence type="ECO:0000256" key="9">
    <source>
        <dbReference type="ARBA" id="ARBA00022605"/>
    </source>
</evidence>
<comment type="caution">
    <text evidence="24">The sequence shown here is derived from an EMBL/GenBank/DDBJ whole genome shotgun (WGS) entry which is preliminary data.</text>
</comment>
<keyword evidence="13 19" id="KW-0479">Metal-binding</keyword>
<dbReference type="GO" id="GO:0005829">
    <property type="term" value="C:cytosol"/>
    <property type="evidence" value="ECO:0007669"/>
    <property type="project" value="TreeGrafter"/>
</dbReference>
<keyword evidence="14 19" id="KW-0862">Zinc</keyword>
<dbReference type="EC" id="2.1.1.13" evidence="6"/>
<keyword evidence="15" id="KW-0486">Methionine biosynthesis</keyword>
<evidence type="ECO:0000256" key="14">
    <source>
        <dbReference type="ARBA" id="ARBA00022833"/>
    </source>
</evidence>
<feature type="domain" description="Hcy-binding" evidence="20">
    <location>
        <begin position="1"/>
        <end position="283"/>
    </location>
</feature>
<feature type="binding site" evidence="19">
    <location>
        <position position="269"/>
    </location>
    <ligand>
        <name>Zn(2+)</name>
        <dbReference type="ChEBI" id="CHEBI:29105"/>
    </ligand>
</feature>
<comment type="cofactor">
    <cofactor evidence="2 19">
        <name>Zn(2+)</name>
        <dbReference type="ChEBI" id="CHEBI:29105"/>
    </cofactor>
</comment>
<dbReference type="InterPro" id="IPR036724">
    <property type="entry name" value="Cobalamin-bd_sf"/>
</dbReference>
<dbReference type="InterPro" id="IPR006158">
    <property type="entry name" value="Cobalamin-bd"/>
</dbReference>
<dbReference type="PANTHER" id="PTHR45833:SF1">
    <property type="entry name" value="METHIONINE SYNTHASE"/>
    <property type="match status" value="1"/>
</dbReference>
<evidence type="ECO:0000256" key="8">
    <source>
        <dbReference type="ARBA" id="ARBA00022603"/>
    </source>
</evidence>
<keyword evidence="25" id="KW-1185">Reference proteome</keyword>
<dbReference type="Gene3D" id="3.20.20.330">
    <property type="entry name" value="Homocysteine-binding-like domain"/>
    <property type="match status" value="1"/>
</dbReference>
<dbReference type="SUPFAM" id="SSF52242">
    <property type="entry name" value="Cobalamin (vitamin B12)-binding domain"/>
    <property type="match status" value="1"/>
</dbReference>
<feature type="domain" description="B12-binding" evidence="22">
    <location>
        <begin position="687"/>
        <end position="811"/>
    </location>
</feature>
<evidence type="ECO:0000256" key="16">
    <source>
        <dbReference type="ARBA" id="ARBA00023285"/>
    </source>
</evidence>
<evidence type="ECO:0000256" key="12">
    <source>
        <dbReference type="ARBA" id="ARBA00022691"/>
    </source>
</evidence>
<dbReference type="GO" id="GO:0050667">
    <property type="term" value="P:homocysteine metabolic process"/>
    <property type="evidence" value="ECO:0007669"/>
    <property type="project" value="TreeGrafter"/>
</dbReference>
<evidence type="ECO:0000256" key="7">
    <source>
        <dbReference type="ARBA" id="ARBA00013998"/>
    </source>
</evidence>
<keyword evidence="10" id="KW-0846">Cobalamin</keyword>
<sequence>MGDIGMQDIIILDGGMGTELQARGLAPGERPELFGMEHPEVIEEVHRNYIAAGSRVIYSNTFGANGHKLIGTGKTVAEVIGANVAIARHAAENSGVPGVRVALDIGPIGELVEPLGTLSFEDAYELFREMVTAGEAAGADLVIFETLTDLYEVKAAVLAAKEHTKLPIWVTMTFEQNGRTFLGAAVPSVAVTLDALGVAALGVNCSLGPVELLPIVAQMMEWTDLPIIVKPNAGLPDPRTGAYEMTAEEFGTEMAEFARRGAVIMGGCCGTNPDFIRALTAAIASGAEDRPKRKKRKGVASPGCVAEYGKLNVIGERINPTGKKRLQQALLEEDMGYIKKLAISQQEAGANVLDINVGAQGVDEEAIIPRVVKAVQSVVDLPLQIDSANPKVIEAALRVTNGRVIINSVSGERARMDEIFPLAKHYGAAVLGLALDEAGLPQTAAERVAIAERIIEEAERYGLDREDIIIDCLTLTVSAQQEQAMETLRAVREVHDRLGLHCALGVSNISFGLPARVHMTENFLIQAMHVGLDFPIVNPNTKEIMDAVVSYRAVSGEDVDCAAYITRFAPEQAEMRRRKELGLTGDTGVDAAVQTAVEQAGDVDPLMDAIMCGLSDDAERITRKLLTEMAPMDIIQEKVIPALDIVGDRYEKEIIFLPQLINAANAATAGLELIKVKLAEAGQGVSKGKIILATVEGDIHDIGKNIVKVVLENYGYQIIDLGRDVPVTRIVEVAIEKKVGLIGLSALMTTTVTAMKRTIEALREAGHDCQTVVGGAVLTEDYAREIGADYYAGDARSIVEIARRVLDEQEG</sequence>
<dbReference type="GO" id="GO:0031419">
    <property type="term" value="F:cobalamin binding"/>
    <property type="evidence" value="ECO:0007669"/>
    <property type="project" value="UniProtKB-KW"/>
</dbReference>
<dbReference type="Pfam" id="PF02310">
    <property type="entry name" value="B12-binding"/>
    <property type="match status" value="1"/>
</dbReference>
<dbReference type="GO" id="GO:0046653">
    <property type="term" value="P:tetrahydrofolate metabolic process"/>
    <property type="evidence" value="ECO:0007669"/>
    <property type="project" value="TreeGrafter"/>
</dbReference>
<keyword evidence="12" id="KW-0949">S-adenosyl-L-methionine</keyword>
<feature type="binding site" evidence="19">
    <location>
        <position position="205"/>
    </location>
    <ligand>
        <name>Zn(2+)</name>
        <dbReference type="ChEBI" id="CHEBI:29105"/>
    </ligand>
</feature>
<dbReference type="STRING" id="749551.HMPREF9555_01409"/>
<keyword evidence="9" id="KW-0028">Amino-acid biosynthesis</keyword>
<dbReference type="Proteomes" id="UP000004633">
    <property type="component" value="Unassembled WGS sequence"/>
</dbReference>
<dbReference type="InterPro" id="IPR011005">
    <property type="entry name" value="Dihydropteroate_synth-like_sf"/>
</dbReference>
<evidence type="ECO:0000313" key="25">
    <source>
        <dbReference type="Proteomes" id="UP000004633"/>
    </source>
</evidence>
<dbReference type="SUPFAM" id="SSF82282">
    <property type="entry name" value="Homocysteine S-methyltransferase"/>
    <property type="match status" value="1"/>
</dbReference>
<proteinExistence type="inferred from homology"/>
<dbReference type="Gene3D" id="3.20.20.20">
    <property type="entry name" value="Dihydropteroate synthase-like"/>
    <property type="match status" value="1"/>
</dbReference>
<dbReference type="EMBL" id="AECV01000023">
    <property type="protein sequence ID" value="EFW29598.1"/>
    <property type="molecule type" value="Genomic_DNA"/>
</dbReference>
<dbReference type="PANTHER" id="PTHR45833">
    <property type="entry name" value="METHIONINE SYNTHASE"/>
    <property type="match status" value="1"/>
</dbReference>
<organism evidence="24 25">
    <name type="scientific">Selenomonas artemidis F0399</name>
    <dbReference type="NCBI Taxonomy" id="749551"/>
    <lineage>
        <taxon>Bacteria</taxon>
        <taxon>Bacillati</taxon>
        <taxon>Bacillota</taxon>
        <taxon>Negativicutes</taxon>
        <taxon>Selenomonadales</taxon>
        <taxon>Selenomonadaceae</taxon>
        <taxon>Selenomonas</taxon>
    </lineage>
</organism>
<comment type="function">
    <text evidence="17">Catalyzes the transfer of a methyl group from methyl-cobalamin to homocysteine, yielding enzyme-bound cob(I)alamin and methionine. Subsequently, remethylates the cofactor using methyltetrahydrofolate.</text>
</comment>
<evidence type="ECO:0000256" key="4">
    <source>
        <dbReference type="ARBA" id="ARBA00005178"/>
    </source>
</evidence>
<dbReference type="Pfam" id="PF02574">
    <property type="entry name" value="S-methyl_trans"/>
    <property type="match status" value="1"/>
</dbReference>